<dbReference type="SUPFAM" id="SSF51556">
    <property type="entry name" value="Metallo-dependent hydrolases"/>
    <property type="match status" value="1"/>
</dbReference>
<dbReference type="GO" id="GO:0046103">
    <property type="term" value="P:inosine biosynthetic process"/>
    <property type="evidence" value="ECO:0007669"/>
    <property type="project" value="TreeGrafter"/>
</dbReference>
<dbReference type="Pfam" id="PF00962">
    <property type="entry name" value="A_deaminase"/>
    <property type="match status" value="1"/>
</dbReference>
<evidence type="ECO:0000256" key="9">
    <source>
        <dbReference type="HAMAP-Rule" id="MF_00540"/>
    </source>
</evidence>
<dbReference type="InterPro" id="IPR001365">
    <property type="entry name" value="A_deaminase_dom"/>
</dbReference>
<feature type="binding site" evidence="9">
    <location>
        <position position="203"/>
    </location>
    <ligand>
        <name>Zn(2+)</name>
        <dbReference type="ChEBI" id="CHEBI:29105"/>
        <note>catalytic</note>
    </ligand>
</feature>
<evidence type="ECO:0000256" key="5">
    <source>
        <dbReference type="ARBA" id="ARBA00023080"/>
    </source>
</evidence>
<comment type="caution">
    <text evidence="9">Lacks conserved residue(s) required for the propagation of feature annotation.</text>
</comment>
<organism evidence="11 12">
    <name type="scientific">Aquibacillus halophilus</name>
    <dbReference type="NCBI Taxonomy" id="930132"/>
    <lineage>
        <taxon>Bacteria</taxon>
        <taxon>Bacillati</taxon>
        <taxon>Bacillota</taxon>
        <taxon>Bacilli</taxon>
        <taxon>Bacillales</taxon>
        <taxon>Bacillaceae</taxon>
        <taxon>Aquibacillus</taxon>
    </lineage>
</organism>
<dbReference type="PANTHER" id="PTHR11409">
    <property type="entry name" value="ADENOSINE DEAMINASE"/>
    <property type="match status" value="1"/>
</dbReference>
<dbReference type="CDD" id="cd01320">
    <property type="entry name" value="ADA"/>
    <property type="match status" value="1"/>
</dbReference>
<keyword evidence="5 9" id="KW-0546">Nucleotide metabolism</keyword>
<dbReference type="GO" id="GO:0009168">
    <property type="term" value="P:purine ribonucleoside monophosphate biosynthetic process"/>
    <property type="evidence" value="ECO:0007669"/>
    <property type="project" value="UniProtKB-UniRule"/>
</dbReference>
<dbReference type="NCBIfam" id="TIGR01430">
    <property type="entry name" value="aden_deam"/>
    <property type="match status" value="1"/>
</dbReference>
<dbReference type="HAMAP" id="MF_00540">
    <property type="entry name" value="A_deaminase"/>
    <property type="match status" value="1"/>
</dbReference>
<evidence type="ECO:0000313" key="11">
    <source>
        <dbReference type="EMBL" id="MRH42557.1"/>
    </source>
</evidence>
<reference evidence="11" key="1">
    <citation type="submission" date="2019-11" db="EMBL/GenBank/DDBJ databases">
        <authorList>
            <person name="Li J."/>
        </authorList>
    </citation>
    <scope>NUCLEOTIDE SEQUENCE</scope>
    <source>
        <strain evidence="11">B6B</strain>
    </source>
</reference>
<comment type="function">
    <text evidence="9">Catalyzes the hydrolytic deamination of adenosine and 2-deoxyadenosine.</text>
</comment>
<dbReference type="Gene3D" id="3.20.20.140">
    <property type="entry name" value="Metal-dependent hydrolases"/>
    <property type="match status" value="1"/>
</dbReference>
<dbReference type="GO" id="GO:0005829">
    <property type="term" value="C:cytosol"/>
    <property type="evidence" value="ECO:0007669"/>
    <property type="project" value="TreeGrafter"/>
</dbReference>
<proteinExistence type="inferred from homology"/>
<keyword evidence="2 9" id="KW-0479">Metal-binding</keyword>
<evidence type="ECO:0000256" key="4">
    <source>
        <dbReference type="ARBA" id="ARBA00022833"/>
    </source>
</evidence>
<feature type="site" description="Important for catalytic activity" evidence="9">
    <location>
        <position position="227"/>
    </location>
</feature>
<feature type="binding site" evidence="9">
    <location>
        <position position="176"/>
    </location>
    <ligand>
        <name>substrate</name>
    </ligand>
</feature>
<feature type="domain" description="Adenosine deaminase" evidence="10">
    <location>
        <begin position="13"/>
        <end position="334"/>
    </location>
</feature>
<dbReference type="AlphaFoldDB" id="A0A6A8DI14"/>
<sequence>MEEKKWKAIKKLPKIDLHLHLDGSVKPGTVLDLAKTQGLILPGNTIDKIRPLLQIDENCNSLKEYLSKFDLVSRVLQTSEAIERVAFELVEQAYSTNCKYIEVRFGPQLHREKGLTVEEVIFSVIKGLKKGERKFGVGANAIACCLRHHAINQNIEVIQASAQFIDGGLAGVDLAGDEASFPAFLFRRIFKFADKKRIPITIHAGEAAGSENIKEAVQHLGATRIGHGVRLREDLHLLDYLSKNKIPLEMCPISNIQTKACSGWDDYPIREYFDLGLMVTVNTDNLTVSNTNLNKEYAMVMEKFNFTFKEIYQLVINSIDAAFISIEEKQLLKKQCKVEYDLISTGEEEVVI</sequence>
<keyword evidence="4 9" id="KW-0862">Zinc</keyword>
<evidence type="ECO:0000256" key="6">
    <source>
        <dbReference type="ARBA" id="ARBA00031852"/>
    </source>
</evidence>
<dbReference type="GO" id="GO:0006154">
    <property type="term" value="P:adenosine catabolic process"/>
    <property type="evidence" value="ECO:0007669"/>
    <property type="project" value="TreeGrafter"/>
</dbReference>
<dbReference type="PANTHER" id="PTHR11409:SF43">
    <property type="entry name" value="ADENOSINE DEAMINASE"/>
    <property type="match status" value="1"/>
</dbReference>
<evidence type="ECO:0000256" key="8">
    <source>
        <dbReference type="ARBA" id="ARBA00049213"/>
    </source>
</evidence>
<dbReference type="InterPro" id="IPR032466">
    <property type="entry name" value="Metal_Hydrolase"/>
</dbReference>
<dbReference type="GO" id="GO:0004000">
    <property type="term" value="F:adenosine deaminase activity"/>
    <property type="evidence" value="ECO:0007669"/>
    <property type="project" value="UniProtKB-UniRule"/>
</dbReference>
<evidence type="ECO:0000259" key="10">
    <source>
        <dbReference type="Pfam" id="PF00962"/>
    </source>
</evidence>
<protein>
    <recommendedName>
        <fullName evidence="1 9">Adenosine deaminase</fullName>
        <ecNumber evidence="1 9">3.5.4.4</ecNumber>
    </recommendedName>
    <alternativeName>
        <fullName evidence="6 9">Adenosine aminohydrolase</fullName>
    </alternativeName>
</protein>
<dbReference type="EC" id="3.5.4.4" evidence="1 9"/>
<comment type="cofactor">
    <cofactor evidence="9">
        <name>Zn(2+)</name>
        <dbReference type="ChEBI" id="CHEBI:29105"/>
    </cofactor>
    <text evidence="9">Binds 1 zinc ion per subunit.</text>
</comment>
<dbReference type="Proteomes" id="UP000799092">
    <property type="component" value="Unassembled WGS sequence"/>
</dbReference>
<keyword evidence="3 9" id="KW-0378">Hydrolase</keyword>
<evidence type="ECO:0000256" key="1">
    <source>
        <dbReference type="ARBA" id="ARBA00012784"/>
    </source>
</evidence>
<feature type="binding site" evidence="9">
    <location>
        <position position="20"/>
    </location>
    <ligand>
        <name>substrate</name>
    </ligand>
</feature>
<feature type="binding site" evidence="9">
    <location>
        <position position="18"/>
    </location>
    <ligand>
        <name>Zn(2+)</name>
        <dbReference type="ChEBI" id="CHEBI:29105"/>
        <note>catalytic</note>
    </ligand>
</feature>
<feature type="active site" description="Proton donor" evidence="9">
    <location>
        <position position="206"/>
    </location>
</feature>
<comment type="catalytic activity">
    <reaction evidence="8">
        <text>2'-deoxyadenosine + H2O + H(+) = 2'-deoxyinosine + NH4(+)</text>
        <dbReference type="Rhea" id="RHEA:28190"/>
        <dbReference type="ChEBI" id="CHEBI:15377"/>
        <dbReference type="ChEBI" id="CHEBI:15378"/>
        <dbReference type="ChEBI" id="CHEBI:17256"/>
        <dbReference type="ChEBI" id="CHEBI:28938"/>
        <dbReference type="ChEBI" id="CHEBI:28997"/>
        <dbReference type="EC" id="3.5.4.4"/>
    </reaction>
    <physiologicalReaction direction="left-to-right" evidence="8">
        <dbReference type="Rhea" id="RHEA:28191"/>
    </physiologicalReaction>
</comment>
<dbReference type="InterPro" id="IPR006330">
    <property type="entry name" value="Ado/ade_deaminase"/>
</dbReference>
<evidence type="ECO:0000256" key="2">
    <source>
        <dbReference type="ARBA" id="ARBA00022723"/>
    </source>
</evidence>
<evidence type="ECO:0000256" key="3">
    <source>
        <dbReference type="ARBA" id="ARBA00022801"/>
    </source>
</evidence>
<feature type="binding site" evidence="9">
    <location>
        <position position="20"/>
    </location>
    <ligand>
        <name>Zn(2+)</name>
        <dbReference type="ChEBI" id="CHEBI:29105"/>
        <note>catalytic</note>
    </ligand>
</feature>
<dbReference type="InterPro" id="IPR028893">
    <property type="entry name" value="A_deaminase"/>
</dbReference>
<feature type="binding site" evidence="9">
    <location>
        <position position="284"/>
    </location>
    <ligand>
        <name>Zn(2+)</name>
        <dbReference type="ChEBI" id="CHEBI:29105"/>
        <note>catalytic</note>
    </ligand>
</feature>
<dbReference type="GO" id="GO:0008270">
    <property type="term" value="F:zinc ion binding"/>
    <property type="evidence" value="ECO:0007669"/>
    <property type="project" value="UniProtKB-UniRule"/>
</dbReference>
<dbReference type="GO" id="GO:0009117">
    <property type="term" value="P:nucleotide metabolic process"/>
    <property type="evidence" value="ECO:0007669"/>
    <property type="project" value="UniProtKB-KW"/>
</dbReference>
<accession>A0A6A8DI14</accession>
<evidence type="ECO:0000313" key="12">
    <source>
        <dbReference type="Proteomes" id="UP000799092"/>
    </source>
</evidence>
<evidence type="ECO:0000256" key="7">
    <source>
        <dbReference type="ARBA" id="ARBA00047989"/>
    </source>
</evidence>
<keyword evidence="12" id="KW-1185">Reference proteome</keyword>
<feature type="binding site" evidence="9">
    <location>
        <position position="22"/>
    </location>
    <ligand>
        <name>substrate</name>
    </ligand>
</feature>
<comment type="caution">
    <text evidence="11">The sequence shown here is derived from an EMBL/GenBank/DDBJ whole genome shotgun (WGS) entry which is preliminary data.</text>
</comment>
<comment type="similarity">
    <text evidence="9">Belongs to the metallo-dependent hydrolases superfamily. Adenosine and AMP deaminases family. Adenosine deaminase subfamily.</text>
</comment>
<gene>
    <name evidence="9 11" type="primary">add</name>
    <name evidence="11" type="ORF">GH741_07655</name>
</gene>
<comment type="catalytic activity">
    <reaction evidence="7">
        <text>adenosine + H2O + H(+) = inosine + NH4(+)</text>
        <dbReference type="Rhea" id="RHEA:24408"/>
        <dbReference type="ChEBI" id="CHEBI:15377"/>
        <dbReference type="ChEBI" id="CHEBI:15378"/>
        <dbReference type="ChEBI" id="CHEBI:16335"/>
        <dbReference type="ChEBI" id="CHEBI:17596"/>
        <dbReference type="ChEBI" id="CHEBI:28938"/>
        <dbReference type="EC" id="3.5.4.4"/>
    </reaction>
    <physiologicalReaction direction="left-to-right" evidence="7">
        <dbReference type="Rhea" id="RHEA:24409"/>
    </physiologicalReaction>
</comment>
<dbReference type="GO" id="GO:0046936">
    <property type="term" value="F:2'-deoxyadenosine deaminase activity"/>
    <property type="evidence" value="ECO:0007669"/>
    <property type="project" value="RHEA"/>
</dbReference>
<dbReference type="GO" id="GO:0043103">
    <property type="term" value="P:hypoxanthine salvage"/>
    <property type="evidence" value="ECO:0007669"/>
    <property type="project" value="TreeGrafter"/>
</dbReference>
<name>A0A6A8DI14_9BACI</name>
<dbReference type="EMBL" id="WJNG01000005">
    <property type="protein sequence ID" value="MRH42557.1"/>
    <property type="molecule type" value="Genomic_DNA"/>
</dbReference>